<accession>J9FZD5</accession>
<sequence>MFFNRTGCFLVCRLSLRKPYQLNILSFQPHSVNKFSIDIYANFPLFYALLLIQSETFPVTGCSLDRHFIPVQKKRGQIALFFFHLQLLPNPYRPGESNSSGFWFSRT</sequence>
<reference evidence="1" key="1">
    <citation type="journal article" date="2012" name="PLoS ONE">
        <title>Gene sets for utilization of primary and secondary nutrition supplies in the distal gut of endangered iberian lynx.</title>
        <authorList>
            <person name="Alcaide M."/>
            <person name="Messina E."/>
            <person name="Richter M."/>
            <person name="Bargiela R."/>
            <person name="Peplies J."/>
            <person name="Huws S.A."/>
            <person name="Newbold C.J."/>
            <person name="Golyshin P.N."/>
            <person name="Simon M.A."/>
            <person name="Lopez G."/>
            <person name="Yakimov M.M."/>
            <person name="Ferrer M."/>
        </authorList>
    </citation>
    <scope>NUCLEOTIDE SEQUENCE</scope>
</reference>
<organism evidence="1">
    <name type="scientific">gut metagenome</name>
    <dbReference type="NCBI Taxonomy" id="749906"/>
    <lineage>
        <taxon>unclassified sequences</taxon>
        <taxon>metagenomes</taxon>
        <taxon>organismal metagenomes</taxon>
    </lineage>
</organism>
<name>J9FZD5_9ZZZZ</name>
<evidence type="ECO:0000313" key="1">
    <source>
        <dbReference type="EMBL" id="EJW94912.1"/>
    </source>
</evidence>
<gene>
    <name evidence="1" type="ORF">EVA_16981</name>
</gene>
<dbReference type="EMBL" id="AMCI01006109">
    <property type="protein sequence ID" value="EJW94912.1"/>
    <property type="molecule type" value="Genomic_DNA"/>
</dbReference>
<dbReference type="AlphaFoldDB" id="J9FZD5"/>
<protein>
    <submittedName>
        <fullName evidence="1">Uncharacterized protein</fullName>
    </submittedName>
</protein>
<proteinExistence type="predicted"/>
<comment type="caution">
    <text evidence="1">The sequence shown here is derived from an EMBL/GenBank/DDBJ whole genome shotgun (WGS) entry which is preliminary data.</text>
</comment>